<name>A0A4Y2SPM3_ARAVE</name>
<accession>A0A4Y2SPM3</accession>
<gene>
    <name evidence="1" type="ORF">AVEN_228870_1</name>
</gene>
<dbReference type="AlphaFoldDB" id="A0A4Y2SPM3"/>
<proteinExistence type="predicted"/>
<evidence type="ECO:0000313" key="1">
    <source>
        <dbReference type="EMBL" id="GBN89821.1"/>
    </source>
</evidence>
<reference evidence="1 2" key="1">
    <citation type="journal article" date="2019" name="Sci. Rep.">
        <title>Orb-weaving spider Araneus ventricosus genome elucidates the spidroin gene catalogue.</title>
        <authorList>
            <person name="Kono N."/>
            <person name="Nakamura H."/>
            <person name="Ohtoshi R."/>
            <person name="Moran D.A.P."/>
            <person name="Shinohara A."/>
            <person name="Yoshida Y."/>
            <person name="Fujiwara M."/>
            <person name="Mori M."/>
            <person name="Tomita M."/>
            <person name="Arakawa K."/>
        </authorList>
    </citation>
    <scope>NUCLEOTIDE SEQUENCE [LARGE SCALE GENOMIC DNA]</scope>
</reference>
<evidence type="ECO:0000313" key="2">
    <source>
        <dbReference type="Proteomes" id="UP000499080"/>
    </source>
</evidence>
<protein>
    <submittedName>
        <fullName evidence="1">Uncharacterized protein</fullName>
    </submittedName>
</protein>
<dbReference type="Proteomes" id="UP000499080">
    <property type="component" value="Unassembled WGS sequence"/>
</dbReference>
<organism evidence="1 2">
    <name type="scientific">Araneus ventricosus</name>
    <name type="common">Orbweaver spider</name>
    <name type="synonym">Epeira ventricosa</name>
    <dbReference type="NCBI Taxonomy" id="182803"/>
    <lineage>
        <taxon>Eukaryota</taxon>
        <taxon>Metazoa</taxon>
        <taxon>Ecdysozoa</taxon>
        <taxon>Arthropoda</taxon>
        <taxon>Chelicerata</taxon>
        <taxon>Arachnida</taxon>
        <taxon>Araneae</taxon>
        <taxon>Araneomorphae</taxon>
        <taxon>Entelegynae</taxon>
        <taxon>Araneoidea</taxon>
        <taxon>Araneidae</taxon>
        <taxon>Araneus</taxon>
    </lineage>
</organism>
<keyword evidence="2" id="KW-1185">Reference proteome</keyword>
<dbReference type="EMBL" id="BGPR01022995">
    <property type="protein sequence ID" value="GBN89821.1"/>
    <property type="molecule type" value="Genomic_DNA"/>
</dbReference>
<comment type="caution">
    <text evidence="1">The sequence shown here is derived from an EMBL/GenBank/DDBJ whole genome shotgun (WGS) entry which is preliminary data.</text>
</comment>
<sequence length="103" mass="11924">MFQIPSDFLQIFLAGFASVLKKKKPVEEKIEDPQHYSSPEEETKELLTSCIPQETFTNQVELSDLIRFLKEMKIILSKIPDIKKTLEKNGENGRPKLETLYPL</sequence>